<accession>A0A0C3CJK8</accession>
<organism evidence="1 2">
    <name type="scientific">Piloderma croceum (strain F 1598)</name>
    <dbReference type="NCBI Taxonomy" id="765440"/>
    <lineage>
        <taxon>Eukaryota</taxon>
        <taxon>Fungi</taxon>
        <taxon>Dikarya</taxon>
        <taxon>Basidiomycota</taxon>
        <taxon>Agaricomycotina</taxon>
        <taxon>Agaricomycetes</taxon>
        <taxon>Agaricomycetidae</taxon>
        <taxon>Atheliales</taxon>
        <taxon>Atheliaceae</taxon>
        <taxon>Piloderma</taxon>
    </lineage>
</organism>
<dbReference type="EMBL" id="KN832974">
    <property type="protein sequence ID" value="KIM89927.1"/>
    <property type="molecule type" value="Genomic_DNA"/>
</dbReference>
<reference evidence="2" key="2">
    <citation type="submission" date="2015-01" db="EMBL/GenBank/DDBJ databases">
        <title>Evolutionary Origins and Diversification of the Mycorrhizal Mutualists.</title>
        <authorList>
            <consortium name="DOE Joint Genome Institute"/>
            <consortium name="Mycorrhizal Genomics Consortium"/>
            <person name="Kohler A."/>
            <person name="Kuo A."/>
            <person name="Nagy L.G."/>
            <person name="Floudas D."/>
            <person name="Copeland A."/>
            <person name="Barry K.W."/>
            <person name="Cichocki N."/>
            <person name="Veneault-Fourrey C."/>
            <person name="LaButti K."/>
            <person name="Lindquist E.A."/>
            <person name="Lipzen A."/>
            <person name="Lundell T."/>
            <person name="Morin E."/>
            <person name="Murat C."/>
            <person name="Riley R."/>
            <person name="Ohm R."/>
            <person name="Sun H."/>
            <person name="Tunlid A."/>
            <person name="Henrissat B."/>
            <person name="Grigoriev I.V."/>
            <person name="Hibbett D.S."/>
            <person name="Martin F."/>
        </authorList>
    </citation>
    <scope>NUCLEOTIDE SEQUENCE [LARGE SCALE GENOMIC DNA]</scope>
    <source>
        <strain evidence="2">F 1598</strain>
    </source>
</reference>
<evidence type="ECO:0000313" key="1">
    <source>
        <dbReference type="EMBL" id="KIM89927.1"/>
    </source>
</evidence>
<protein>
    <submittedName>
        <fullName evidence="1">Uncharacterized protein</fullName>
    </submittedName>
</protein>
<dbReference type="InParanoid" id="A0A0C3CJK8"/>
<dbReference type="HOGENOM" id="CLU_1971338_0_0_1"/>
<dbReference type="Proteomes" id="UP000054166">
    <property type="component" value="Unassembled WGS sequence"/>
</dbReference>
<proteinExistence type="predicted"/>
<sequence length="127" mass="14254">MRYIVPPVPTHQALRCTTVYDLTRGQILKVSGSGVPSQRHHATRRRSTIHALRAVPKVLSVVAEPVTGDVRVTWALNRQSASKVRILHIVENWKNTIILRLHPPSPTCSPTPVINLSIVTRRHMSHI</sequence>
<dbReference type="AlphaFoldDB" id="A0A0C3CJK8"/>
<evidence type="ECO:0000313" key="2">
    <source>
        <dbReference type="Proteomes" id="UP000054166"/>
    </source>
</evidence>
<gene>
    <name evidence="1" type="ORF">PILCRDRAFT_201253</name>
</gene>
<name>A0A0C3CJK8_PILCF</name>
<reference evidence="1 2" key="1">
    <citation type="submission" date="2014-04" db="EMBL/GenBank/DDBJ databases">
        <authorList>
            <consortium name="DOE Joint Genome Institute"/>
            <person name="Kuo A."/>
            <person name="Tarkka M."/>
            <person name="Buscot F."/>
            <person name="Kohler A."/>
            <person name="Nagy L.G."/>
            <person name="Floudas D."/>
            <person name="Copeland A."/>
            <person name="Barry K.W."/>
            <person name="Cichocki N."/>
            <person name="Veneault-Fourrey C."/>
            <person name="LaButti K."/>
            <person name="Lindquist E.A."/>
            <person name="Lipzen A."/>
            <person name="Lundell T."/>
            <person name="Morin E."/>
            <person name="Murat C."/>
            <person name="Sun H."/>
            <person name="Tunlid A."/>
            <person name="Henrissat B."/>
            <person name="Grigoriev I.V."/>
            <person name="Hibbett D.S."/>
            <person name="Martin F."/>
            <person name="Nordberg H.P."/>
            <person name="Cantor M.N."/>
            <person name="Hua S.X."/>
        </authorList>
    </citation>
    <scope>NUCLEOTIDE SEQUENCE [LARGE SCALE GENOMIC DNA]</scope>
    <source>
        <strain evidence="1 2">F 1598</strain>
    </source>
</reference>
<keyword evidence="2" id="KW-1185">Reference proteome</keyword>